<comment type="caution">
    <text evidence="1">The sequence shown here is derived from an EMBL/GenBank/DDBJ whole genome shotgun (WGS) entry which is preliminary data.</text>
</comment>
<dbReference type="Proteomes" id="UP001500655">
    <property type="component" value="Unassembled WGS sequence"/>
</dbReference>
<accession>A0ABP4XED8</accession>
<evidence type="ECO:0000313" key="2">
    <source>
        <dbReference type="Proteomes" id="UP001500655"/>
    </source>
</evidence>
<gene>
    <name evidence="1" type="ORF">GCM10009681_52700</name>
</gene>
<reference evidence="2" key="1">
    <citation type="journal article" date="2019" name="Int. J. Syst. Evol. Microbiol.">
        <title>The Global Catalogue of Microorganisms (GCM) 10K type strain sequencing project: providing services to taxonomists for standard genome sequencing and annotation.</title>
        <authorList>
            <consortium name="The Broad Institute Genomics Platform"/>
            <consortium name="The Broad Institute Genome Sequencing Center for Infectious Disease"/>
            <person name="Wu L."/>
            <person name="Ma J."/>
        </authorList>
    </citation>
    <scope>NUCLEOTIDE SEQUENCE [LARGE SCALE GENOMIC DNA]</scope>
    <source>
        <strain evidence="2">JCM 13249</strain>
    </source>
</reference>
<protein>
    <submittedName>
        <fullName evidence="1">Uncharacterized protein</fullName>
    </submittedName>
</protein>
<evidence type="ECO:0000313" key="1">
    <source>
        <dbReference type="EMBL" id="GAA1774586.1"/>
    </source>
</evidence>
<organism evidence="1 2">
    <name type="scientific">Luedemannella helvata</name>
    <dbReference type="NCBI Taxonomy" id="349315"/>
    <lineage>
        <taxon>Bacteria</taxon>
        <taxon>Bacillati</taxon>
        <taxon>Actinomycetota</taxon>
        <taxon>Actinomycetes</taxon>
        <taxon>Micromonosporales</taxon>
        <taxon>Micromonosporaceae</taxon>
        <taxon>Luedemannella</taxon>
    </lineage>
</organism>
<dbReference type="EMBL" id="BAAALS010000039">
    <property type="protein sequence ID" value="GAA1774586.1"/>
    <property type="molecule type" value="Genomic_DNA"/>
</dbReference>
<proteinExistence type="predicted"/>
<name>A0ABP4XED8_9ACTN</name>
<sequence length="59" mass="6936">MDLRGRPYDDVVAVRRHGGDHRGAILRRHLTNWQCQVSDVAFVTAYQNLIPVLPRPWRR</sequence>
<keyword evidence="2" id="KW-1185">Reference proteome</keyword>